<organism evidence="2 3">
    <name type="scientific">Metarhizium anisopliae BRIP 53293</name>
    <dbReference type="NCBI Taxonomy" id="1291518"/>
    <lineage>
        <taxon>Eukaryota</taxon>
        <taxon>Fungi</taxon>
        <taxon>Dikarya</taxon>
        <taxon>Ascomycota</taxon>
        <taxon>Pezizomycotina</taxon>
        <taxon>Sordariomycetes</taxon>
        <taxon>Hypocreomycetidae</taxon>
        <taxon>Hypocreales</taxon>
        <taxon>Clavicipitaceae</taxon>
        <taxon>Metarhizium</taxon>
    </lineage>
</organism>
<dbReference type="EMBL" id="KE384739">
    <property type="protein sequence ID" value="KJK77179.1"/>
    <property type="molecule type" value="Genomic_DNA"/>
</dbReference>
<dbReference type="AlphaFoldDB" id="A0A0D9NT51"/>
<reference evidence="3" key="1">
    <citation type="journal article" date="2014" name="BMC Genomics">
        <title>The genome sequence of the biocontrol fungus Metarhizium anisopliae and comparative genomics of Metarhizium species.</title>
        <authorList>
            <person name="Pattemore J.A."/>
            <person name="Hane J.K."/>
            <person name="Williams A.H."/>
            <person name="Wilson B.A."/>
            <person name="Stodart B.J."/>
            <person name="Ash G.J."/>
        </authorList>
    </citation>
    <scope>NUCLEOTIDE SEQUENCE [LARGE SCALE GENOMIC DNA]</scope>
    <source>
        <strain evidence="3">BRIP 53293</strain>
    </source>
</reference>
<protein>
    <submittedName>
        <fullName evidence="2">Uncharacterized protein</fullName>
    </submittedName>
</protein>
<gene>
    <name evidence="2" type="ORF">H634G_07486</name>
</gene>
<feature type="chain" id="PRO_5002342018" evidence="1">
    <location>
        <begin position="25"/>
        <end position="163"/>
    </location>
</feature>
<evidence type="ECO:0000313" key="2">
    <source>
        <dbReference type="EMBL" id="KJK77179.1"/>
    </source>
</evidence>
<evidence type="ECO:0000313" key="3">
    <source>
        <dbReference type="Proteomes" id="UP000054544"/>
    </source>
</evidence>
<dbReference type="Proteomes" id="UP000054544">
    <property type="component" value="Unassembled WGS sequence"/>
</dbReference>
<name>A0A0D9NT51_METAN</name>
<keyword evidence="3" id="KW-1185">Reference proteome</keyword>
<feature type="signal peptide" evidence="1">
    <location>
        <begin position="1"/>
        <end position="24"/>
    </location>
</feature>
<proteinExistence type="predicted"/>
<evidence type="ECO:0000256" key="1">
    <source>
        <dbReference type="SAM" id="SignalP"/>
    </source>
</evidence>
<accession>A0A0D9NT51</accession>
<keyword evidence="1" id="KW-0732">Signal</keyword>
<sequence>MHPIYQLASLALPHVIWIANPAAATVTNKDSQGLLQAVFGKMTNHGACDFLFLGSDGVPRSFNNATMVVTDAQPLSPREISVYLGGMTVQERHKPYGSQSPLLADNSRADGHKVPVAEWMSPPAAIVTEAALRHEKAKGAVTQSKNPTAVLGYKYATGYKGPS</sequence>